<organism evidence="4 5">
    <name type="scientific">[Clostridium] celerecrescens 18A</name>
    <dbReference type="NCBI Taxonomy" id="1286362"/>
    <lineage>
        <taxon>Bacteria</taxon>
        <taxon>Bacillati</taxon>
        <taxon>Bacillota</taxon>
        <taxon>Clostridia</taxon>
        <taxon>Lachnospirales</taxon>
        <taxon>Lachnospiraceae</taxon>
        <taxon>Lacrimispora</taxon>
    </lineage>
</organism>
<gene>
    <name evidence="4" type="ORF">H171_3030</name>
</gene>
<dbReference type="SUPFAM" id="SSF69360">
    <property type="entry name" value="Cell wall binding repeat"/>
    <property type="match status" value="1"/>
</dbReference>
<feature type="compositionally biased region" description="Acidic residues" evidence="2">
    <location>
        <begin position="58"/>
        <end position="70"/>
    </location>
</feature>
<dbReference type="EMBL" id="PGET01000001">
    <property type="protein sequence ID" value="PJJ29487.1"/>
    <property type="molecule type" value="Genomic_DNA"/>
</dbReference>
<comment type="caution">
    <text evidence="4">The sequence shown here is derived from an EMBL/GenBank/DDBJ whole genome shotgun (WGS) entry which is preliminary data.</text>
</comment>
<evidence type="ECO:0008006" key="6">
    <source>
        <dbReference type="Google" id="ProtNLM"/>
    </source>
</evidence>
<dbReference type="InterPro" id="IPR018337">
    <property type="entry name" value="Cell_wall/Cho-bd_repeat"/>
</dbReference>
<evidence type="ECO:0000313" key="4">
    <source>
        <dbReference type="EMBL" id="PJJ29487.1"/>
    </source>
</evidence>
<protein>
    <recommendedName>
        <fullName evidence="6">Cell wall binding repeat protein</fullName>
    </recommendedName>
</protein>
<dbReference type="Pfam" id="PF19085">
    <property type="entry name" value="Choline_bind_2"/>
    <property type="match status" value="1"/>
</dbReference>
<dbReference type="RefSeq" id="WP_100305870.1">
    <property type="nucleotide sequence ID" value="NZ_PGET01000001.1"/>
</dbReference>
<feature type="region of interest" description="Disordered" evidence="2">
    <location>
        <begin position="40"/>
        <end position="72"/>
    </location>
</feature>
<evidence type="ECO:0000256" key="3">
    <source>
        <dbReference type="SAM" id="SignalP"/>
    </source>
</evidence>
<dbReference type="Pfam" id="PF19127">
    <property type="entry name" value="Choline_bind_3"/>
    <property type="match status" value="1"/>
</dbReference>
<evidence type="ECO:0000313" key="5">
    <source>
        <dbReference type="Proteomes" id="UP000231092"/>
    </source>
</evidence>
<feature type="signal peptide" evidence="3">
    <location>
        <begin position="1"/>
        <end position="27"/>
    </location>
</feature>
<sequence length="188" mass="21283">MGRFAKKLALTAVVIWLAALFPASVMAADGQSVRDFPGWNGSGTKNKGPVEGSVSFDCWDDDDDDDDDDGPGSYSYQRGWRYSPSGWWFQYSDGSWPSNCWKHIDGRWYRFNREGHMLTGWYTDEGGFRYYLNPMDDGTMGTMRIGWQIVDGKAYYFNTMSDGYKGRLLTNTTTPDGYKVGADGAWIQ</sequence>
<evidence type="ECO:0000256" key="1">
    <source>
        <dbReference type="ARBA" id="ARBA00022737"/>
    </source>
</evidence>
<dbReference type="AlphaFoldDB" id="A0A2M8Z7R5"/>
<accession>A0A2M8Z7R5</accession>
<name>A0A2M8Z7R5_9FIRM</name>
<dbReference type="Proteomes" id="UP000231092">
    <property type="component" value="Unassembled WGS sequence"/>
</dbReference>
<keyword evidence="1" id="KW-0677">Repeat</keyword>
<evidence type="ECO:0000256" key="2">
    <source>
        <dbReference type="SAM" id="MobiDB-lite"/>
    </source>
</evidence>
<feature type="chain" id="PRO_5014617987" description="Cell wall binding repeat protein" evidence="3">
    <location>
        <begin position="28"/>
        <end position="188"/>
    </location>
</feature>
<keyword evidence="3" id="KW-0732">Signal</keyword>
<dbReference type="Gene3D" id="2.10.270.10">
    <property type="entry name" value="Cholin Binding"/>
    <property type="match status" value="1"/>
</dbReference>
<proteinExistence type="predicted"/>
<reference evidence="4 5" key="1">
    <citation type="submission" date="2017-11" db="EMBL/GenBank/DDBJ databases">
        <title>Understudied soil microbes with underappreciated capabilities: Untangling the Clostridium saccharolyticum group.</title>
        <authorList>
            <person name="Leschine S."/>
        </authorList>
    </citation>
    <scope>NUCLEOTIDE SEQUENCE [LARGE SCALE GENOMIC DNA]</scope>
    <source>
        <strain evidence="4 5">18A</strain>
    </source>
</reference>
<dbReference type="OrthoDB" id="1912376at2"/>